<evidence type="ECO:0000256" key="1">
    <source>
        <dbReference type="ARBA" id="ARBA00009174"/>
    </source>
</evidence>
<dbReference type="PANTHER" id="PTHR30272:SF1">
    <property type="entry name" value="3-HYDROXYACYL-[ACYL-CARRIER-PROTEIN] DEHYDRATASE"/>
    <property type="match status" value="1"/>
</dbReference>
<organism evidence="5 6">
    <name type="scientific">Jiangella alkaliphila</name>
    <dbReference type="NCBI Taxonomy" id="419479"/>
    <lineage>
        <taxon>Bacteria</taxon>
        <taxon>Bacillati</taxon>
        <taxon>Actinomycetota</taxon>
        <taxon>Actinomycetes</taxon>
        <taxon>Jiangellales</taxon>
        <taxon>Jiangellaceae</taxon>
        <taxon>Jiangella</taxon>
    </lineage>
</organism>
<feature type="transmembrane region" description="Helical" evidence="3">
    <location>
        <begin position="40"/>
        <end position="60"/>
    </location>
</feature>
<dbReference type="Pfam" id="PF22818">
    <property type="entry name" value="ApeI-like"/>
    <property type="match status" value="1"/>
</dbReference>
<keyword evidence="6" id="KW-1185">Reference proteome</keyword>
<dbReference type="GO" id="GO:0016829">
    <property type="term" value="F:lyase activity"/>
    <property type="evidence" value="ECO:0007669"/>
    <property type="project" value="UniProtKB-KW"/>
</dbReference>
<dbReference type="InterPro" id="IPR054545">
    <property type="entry name" value="ApeI-like"/>
</dbReference>
<proteinExistence type="inferred from homology"/>
<feature type="domain" description="ApeI dehydratase-like" evidence="4">
    <location>
        <begin position="19"/>
        <end position="100"/>
    </location>
</feature>
<evidence type="ECO:0000256" key="3">
    <source>
        <dbReference type="SAM" id="Phobius"/>
    </source>
</evidence>
<dbReference type="Proteomes" id="UP000182977">
    <property type="component" value="Chromosome I"/>
</dbReference>
<evidence type="ECO:0000313" key="5">
    <source>
        <dbReference type="EMBL" id="SDU39743.1"/>
    </source>
</evidence>
<accession>A0A1H2I6I5</accession>
<evidence type="ECO:0000313" key="6">
    <source>
        <dbReference type="Proteomes" id="UP000182977"/>
    </source>
</evidence>
<dbReference type="EMBL" id="LT629791">
    <property type="protein sequence ID" value="SDU39743.1"/>
    <property type="molecule type" value="Genomic_DNA"/>
</dbReference>
<protein>
    <submittedName>
        <fullName evidence="5">3-hydroxyacyl-[acyl-carrier-protein] dehydratase</fullName>
    </submittedName>
</protein>
<dbReference type="InterPro" id="IPR029069">
    <property type="entry name" value="HotDog_dom_sf"/>
</dbReference>
<dbReference type="PANTHER" id="PTHR30272">
    <property type="entry name" value="3-HYDROXYACYL-[ACYL-CARRIER-PROTEIN] DEHYDRATASE"/>
    <property type="match status" value="1"/>
</dbReference>
<name>A0A1H2I6I5_9ACTN</name>
<dbReference type="InterPro" id="IPR013114">
    <property type="entry name" value="FabA_FabZ"/>
</dbReference>
<keyword evidence="2" id="KW-0456">Lyase</keyword>
<keyword evidence="3" id="KW-1133">Transmembrane helix</keyword>
<dbReference type="AlphaFoldDB" id="A0A1H2I6I5"/>
<dbReference type="STRING" id="419479.SAMN04488563_1476"/>
<evidence type="ECO:0000259" key="4">
    <source>
        <dbReference type="Pfam" id="PF22818"/>
    </source>
</evidence>
<evidence type="ECO:0000256" key="2">
    <source>
        <dbReference type="ARBA" id="ARBA00023239"/>
    </source>
</evidence>
<dbReference type="SUPFAM" id="SSF54637">
    <property type="entry name" value="Thioesterase/thiol ester dehydrase-isomerase"/>
    <property type="match status" value="1"/>
</dbReference>
<keyword evidence="3" id="KW-0812">Transmembrane</keyword>
<dbReference type="OrthoDB" id="9787658at2"/>
<dbReference type="RefSeq" id="WP_046767846.1">
    <property type="nucleotide sequence ID" value="NZ_KQ061223.1"/>
</dbReference>
<gene>
    <name evidence="5" type="ORF">SAMN04488563_1476</name>
</gene>
<keyword evidence="3" id="KW-0472">Membrane</keyword>
<reference evidence="6" key="1">
    <citation type="submission" date="2016-10" db="EMBL/GenBank/DDBJ databases">
        <authorList>
            <person name="Varghese N."/>
            <person name="Submissions S."/>
        </authorList>
    </citation>
    <scope>NUCLEOTIDE SEQUENCE [LARGE SCALE GENOMIC DNA]</scope>
    <source>
        <strain evidence="6">DSM 45079</strain>
    </source>
</reference>
<sequence length="134" mass="14486">MTSALMTLDRVVGVEPGRRAEAIRNVPSTLDLFDSHFPRFPVLPGVLILGTLGALAELLLRDTTQATWRLSGAGGVRFRHFVRPGDVLRLSVELTEHDDGLAVCKAEAGVDATRVTTVRRLLLDRVDGGVPCAE</sequence>
<dbReference type="Gene3D" id="3.10.129.10">
    <property type="entry name" value="Hotdog Thioesterase"/>
    <property type="match status" value="1"/>
</dbReference>
<comment type="similarity">
    <text evidence="1">Belongs to the thioester dehydratase family. FabZ subfamily.</text>
</comment>